<dbReference type="InterPro" id="IPR036866">
    <property type="entry name" value="RibonucZ/Hydroxyglut_hydro"/>
</dbReference>
<dbReference type="PANTHER" id="PTHR47619:SF1">
    <property type="entry name" value="EXODEOXYRIBONUCLEASE WALJ"/>
    <property type="match status" value="1"/>
</dbReference>
<accession>A0A3B1BAK5</accession>
<gene>
    <name evidence="2" type="ORF">MNBD_NITROSPINAE01-1665</name>
</gene>
<keyword evidence="2" id="KW-0378">Hydrolase</keyword>
<proteinExistence type="predicted"/>
<dbReference type="Gene3D" id="3.60.15.10">
    <property type="entry name" value="Ribonuclease Z/Hydroxyacylglutathione hydrolase-like"/>
    <property type="match status" value="1"/>
</dbReference>
<feature type="domain" description="Metallo-beta-lactamase" evidence="1">
    <location>
        <begin position="12"/>
        <end position="190"/>
    </location>
</feature>
<evidence type="ECO:0000259" key="1">
    <source>
        <dbReference type="SMART" id="SM00849"/>
    </source>
</evidence>
<sequence length="256" mass="28140">MIRFCVLGSGSSGNCIYISNGDSAILLDAGFSGKEIMSRMNDAGLDPGTVRAVVVTHEHIDHSRSAGIMSRKLKIPVYMNEKTHARVSRSIGVLHELEIFDVGDGFEVAGLVAESFAIPHDASDPCAFLFRSNGTRMAVITDSGSISTVMEDKVRDVDYLVVEANHNREMLMAGPYPWELKQRVSSRMGHLSNEQCAEFLKNAISPKLQGVTFAHLSETNNNPHLVRQMAEDELSGHNIEFRIAAQSRPEKVVVIE</sequence>
<dbReference type="SMART" id="SM00849">
    <property type="entry name" value="Lactamase_B"/>
    <property type="match status" value="1"/>
</dbReference>
<dbReference type="Pfam" id="PF12706">
    <property type="entry name" value="Lactamase_B_2"/>
    <property type="match status" value="1"/>
</dbReference>
<evidence type="ECO:0000313" key="2">
    <source>
        <dbReference type="EMBL" id="VAX15239.1"/>
    </source>
</evidence>
<name>A0A3B1BAK5_9ZZZZ</name>
<protein>
    <submittedName>
        <fullName evidence="2">Metal-dependent hydrolases of the beta-lactamase superfamily I</fullName>
    </submittedName>
</protein>
<organism evidence="2">
    <name type="scientific">hydrothermal vent metagenome</name>
    <dbReference type="NCBI Taxonomy" id="652676"/>
    <lineage>
        <taxon>unclassified sequences</taxon>
        <taxon>metagenomes</taxon>
        <taxon>ecological metagenomes</taxon>
    </lineage>
</organism>
<dbReference type="AlphaFoldDB" id="A0A3B1BAK5"/>
<dbReference type="InterPro" id="IPR001279">
    <property type="entry name" value="Metallo-B-lactamas"/>
</dbReference>
<dbReference type="SUPFAM" id="SSF56281">
    <property type="entry name" value="Metallo-hydrolase/oxidoreductase"/>
    <property type="match status" value="1"/>
</dbReference>
<dbReference type="PANTHER" id="PTHR47619">
    <property type="entry name" value="METALLO-HYDROLASE YYCJ-RELATED"/>
    <property type="match status" value="1"/>
</dbReference>
<dbReference type="EMBL" id="UOGC01000004">
    <property type="protein sequence ID" value="VAX15239.1"/>
    <property type="molecule type" value="Genomic_DNA"/>
</dbReference>
<reference evidence="2" key="1">
    <citation type="submission" date="2018-06" db="EMBL/GenBank/DDBJ databases">
        <authorList>
            <person name="Zhirakovskaya E."/>
        </authorList>
    </citation>
    <scope>NUCLEOTIDE SEQUENCE</scope>
</reference>
<dbReference type="InterPro" id="IPR052533">
    <property type="entry name" value="WalJ/YycJ-like"/>
</dbReference>
<dbReference type="GO" id="GO:0016787">
    <property type="term" value="F:hydrolase activity"/>
    <property type="evidence" value="ECO:0007669"/>
    <property type="project" value="UniProtKB-KW"/>
</dbReference>